<feature type="region of interest" description="Disordered" evidence="1">
    <location>
        <begin position="37"/>
        <end position="58"/>
    </location>
</feature>
<keyword evidence="3" id="KW-1185">Reference proteome</keyword>
<dbReference type="EMBL" id="SUKA01000003">
    <property type="protein sequence ID" value="TJY65411.1"/>
    <property type="molecule type" value="Genomic_DNA"/>
</dbReference>
<gene>
    <name evidence="2" type="ORF">FAZ19_09685</name>
</gene>
<evidence type="ECO:0000313" key="3">
    <source>
        <dbReference type="Proteomes" id="UP000309872"/>
    </source>
</evidence>
<reference evidence="2 3" key="1">
    <citation type="submission" date="2019-04" db="EMBL/GenBank/DDBJ databases">
        <title>Sphingobacterium olei sp. nov., isolated from oil-contaminated soil.</title>
        <authorList>
            <person name="Liu B."/>
        </authorList>
    </citation>
    <scope>NUCLEOTIDE SEQUENCE [LARGE SCALE GENOMIC DNA]</scope>
    <source>
        <strain evidence="2 3">Y3L14</strain>
    </source>
</reference>
<evidence type="ECO:0000313" key="2">
    <source>
        <dbReference type="EMBL" id="TJY65411.1"/>
    </source>
</evidence>
<dbReference type="RefSeq" id="WP_169305619.1">
    <property type="nucleotide sequence ID" value="NZ_BMJX01000003.1"/>
</dbReference>
<evidence type="ECO:0000256" key="1">
    <source>
        <dbReference type="SAM" id="MobiDB-lite"/>
    </source>
</evidence>
<dbReference type="Proteomes" id="UP000309872">
    <property type="component" value="Unassembled WGS sequence"/>
</dbReference>
<name>A0A4U0H1F2_9SPHI</name>
<organism evidence="2 3">
    <name type="scientific">Sphingobacterium alkalisoli</name>
    <dbReference type="NCBI Taxonomy" id="1874115"/>
    <lineage>
        <taxon>Bacteria</taxon>
        <taxon>Pseudomonadati</taxon>
        <taxon>Bacteroidota</taxon>
        <taxon>Sphingobacteriia</taxon>
        <taxon>Sphingobacteriales</taxon>
        <taxon>Sphingobacteriaceae</taxon>
        <taxon>Sphingobacterium</taxon>
    </lineage>
</organism>
<accession>A0A4U0H1F2</accession>
<dbReference type="AlphaFoldDB" id="A0A4U0H1F2"/>
<protein>
    <submittedName>
        <fullName evidence="2">Uncharacterized protein</fullName>
    </submittedName>
</protein>
<comment type="caution">
    <text evidence="2">The sequence shown here is derived from an EMBL/GenBank/DDBJ whole genome shotgun (WGS) entry which is preliminary data.</text>
</comment>
<sequence length="80" mass="9291">MLVLSPVGDKERIRQIDSRQQSSPYFADQDSWLAEVKPRRHATRTPNGLYKANSPSGLREAAMNETREAFFTRNNRFNHK</sequence>
<proteinExistence type="predicted"/>